<gene>
    <name evidence="8" type="ORF">A3C72_00220</name>
</gene>
<dbReference type="SUPFAM" id="SSF55347">
    <property type="entry name" value="Glyceraldehyde-3-phosphate dehydrogenase-like, C-terminal domain"/>
    <property type="match status" value="1"/>
</dbReference>
<keyword evidence="4" id="KW-0560">Oxidoreductase</keyword>
<evidence type="ECO:0000256" key="3">
    <source>
        <dbReference type="ARBA" id="ARBA00022857"/>
    </source>
</evidence>
<sequence length="341" mass="39212">MNLFIFGATGDLVRRKVVPALLSLNHPNLNIIALGRREFTDSMYQALVCEDDECRKKFEPKYYKVDFGDSLVCEDCDKYLSKNETNLFYSALPPGQIEDVLKYVGLLKKGGFKVKLLIEKPFGTDLKHAKHLVSVIDQYGLQNDLFISDHYLFKDGVRKVRPRSFSKFKMVSLEDVGLEKRVGYFDRIGTLKDMIQSHFLNTIFRILNDKAEEFSDFKVDHYVRGQYLGYAKELGKKTETETYVSLGIKTKNKYLEFISGKRFDSKLGYIEIDGKRTDFGASKNDYKNVFSGFINDLRGDFATIDESILAWEIIEKIEMNKKPVVFYPIGMSSIQSIQNGL</sequence>
<dbReference type="SUPFAM" id="SSF51735">
    <property type="entry name" value="NAD(P)-binding Rossmann-fold domains"/>
    <property type="match status" value="1"/>
</dbReference>
<dbReference type="GO" id="GO:0004345">
    <property type="term" value="F:glucose-6-phosphate dehydrogenase activity"/>
    <property type="evidence" value="ECO:0007669"/>
    <property type="project" value="InterPro"/>
</dbReference>
<dbReference type="Gene3D" id="3.30.360.10">
    <property type="entry name" value="Dihydrodipicolinate Reductase, domain 2"/>
    <property type="match status" value="1"/>
</dbReference>
<dbReference type="InterPro" id="IPR001282">
    <property type="entry name" value="G6P_DH"/>
</dbReference>
<dbReference type="InterPro" id="IPR022675">
    <property type="entry name" value="G6P_DH_C"/>
</dbReference>
<feature type="domain" description="Glucose-6-phosphate dehydrogenase C-terminal" evidence="7">
    <location>
        <begin position="170"/>
        <end position="214"/>
    </location>
</feature>
<evidence type="ECO:0000259" key="7">
    <source>
        <dbReference type="Pfam" id="PF02781"/>
    </source>
</evidence>
<dbReference type="Gene3D" id="3.40.50.720">
    <property type="entry name" value="NAD(P)-binding Rossmann-like Domain"/>
    <property type="match status" value="1"/>
</dbReference>
<evidence type="ECO:0000313" key="9">
    <source>
        <dbReference type="Proteomes" id="UP000177130"/>
    </source>
</evidence>
<name>A0A1G2MF62_9BACT</name>
<evidence type="ECO:0008006" key="10">
    <source>
        <dbReference type="Google" id="ProtNLM"/>
    </source>
</evidence>
<dbReference type="GO" id="GO:0050661">
    <property type="term" value="F:NADP binding"/>
    <property type="evidence" value="ECO:0007669"/>
    <property type="project" value="InterPro"/>
</dbReference>
<organism evidence="8 9">
    <name type="scientific">Candidatus Taylorbacteria bacterium RIFCSPHIGHO2_02_FULL_43_32b</name>
    <dbReference type="NCBI Taxonomy" id="1802306"/>
    <lineage>
        <taxon>Bacteria</taxon>
        <taxon>Candidatus Tayloriibacteriota</taxon>
    </lineage>
</organism>
<keyword evidence="5" id="KW-0119">Carbohydrate metabolism</keyword>
<proteinExistence type="predicted"/>
<dbReference type="AlphaFoldDB" id="A0A1G2MF62"/>
<keyword evidence="3" id="KW-0521">NADP</keyword>
<evidence type="ECO:0000259" key="6">
    <source>
        <dbReference type="Pfam" id="PF00479"/>
    </source>
</evidence>
<dbReference type="EMBL" id="MHRK01000052">
    <property type="protein sequence ID" value="OHA22507.1"/>
    <property type="molecule type" value="Genomic_DNA"/>
</dbReference>
<dbReference type="STRING" id="1802306.A3C72_00220"/>
<evidence type="ECO:0000256" key="4">
    <source>
        <dbReference type="ARBA" id="ARBA00023002"/>
    </source>
</evidence>
<accession>A0A1G2MF62</accession>
<dbReference type="GO" id="GO:0009051">
    <property type="term" value="P:pentose-phosphate shunt, oxidative branch"/>
    <property type="evidence" value="ECO:0007669"/>
    <property type="project" value="TreeGrafter"/>
</dbReference>
<dbReference type="PANTHER" id="PTHR23429">
    <property type="entry name" value="GLUCOSE-6-PHOSPHATE 1-DEHYDROGENASE G6PD"/>
    <property type="match status" value="1"/>
</dbReference>
<keyword evidence="2" id="KW-0313">Glucose metabolism</keyword>
<evidence type="ECO:0000313" key="8">
    <source>
        <dbReference type="EMBL" id="OHA22507.1"/>
    </source>
</evidence>
<comment type="pathway">
    <text evidence="1">Carbohydrate degradation; pentose phosphate pathway; D-ribulose 5-phosphate from D-glucose 6-phosphate (oxidative stage): step 1/3.</text>
</comment>
<feature type="domain" description="Glucose-6-phosphate dehydrogenase NAD-binding" evidence="6">
    <location>
        <begin position="5"/>
        <end position="157"/>
    </location>
</feature>
<dbReference type="Proteomes" id="UP000177130">
    <property type="component" value="Unassembled WGS sequence"/>
</dbReference>
<reference evidence="8 9" key="1">
    <citation type="journal article" date="2016" name="Nat. Commun.">
        <title>Thousands of microbial genomes shed light on interconnected biogeochemical processes in an aquifer system.</title>
        <authorList>
            <person name="Anantharaman K."/>
            <person name="Brown C.T."/>
            <person name="Hug L.A."/>
            <person name="Sharon I."/>
            <person name="Castelle C.J."/>
            <person name="Probst A.J."/>
            <person name="Thomas B.C."/>
            <person name="Singh A."/>
            <person name="Wilkins M.J."/>
            <person name="Karaoz U."/>
            <person name="Brodie E.L."/>
            <person name="Williams K.H."/>
            <person name="Hubbard S.S."/>
            <person name="Banfield J.F."/>
        </authorList>
    </citation>
    <scope>NUCLEOTIDE SEQUENCE [LARGE SCALE GENOMIC DNA]</scope>
</reference>
<evidence type="ECO:0000256" key="1">
    <source>
        <dbReference type="ARBA" id="ARBA00004937"/>
    </source>
</evidence>
<evidence type="ECO:0000256" key="5">
    <source>
        <dbReference type="ARBA" id="ARBA00023277"/>
    </source>
</evidence>
<dbReference type="Pfam" id="PF02781">
    <property type="entry name" value="G6PD_C"/>
    <property type="match status" value="1"/>
</dbReference>
<dbReference type="GO" id="GO:0006006">
    <property type="term" value="P:glucose metabolic process"/>
    <property type="evidence" value="ECO:0007669"/>
    <property type="project" value="UniProtKB-KW"/>
</dbReference>
<dbReference type="Pfam" id="PF00479">
    <property type="entry name" value="G6PD_N"/>
    <property type="match status" value="1"/>
</dbReference>
<evidence type="ECO:0000256" key="2">
    <source>
        <dbReference type="ARBA" id="ARBA00022526"/>
    </source>
</evidence>
<dbReference type="InterPro" id="IPR036291">
    <property type="entry name" value="NAD(P)-bd_dom_sf"/>
</dbReference>
<dbReference type="InterPro" id="IPR022674">
    <property type="entry name" value="G6P_DH_NAD-bd"/>
</dbReference>
<dbReference type="GO" id="GO:0005829">
    <property type="term" value="C:cytosol"/>
    <property type="evidence" value="ECO:0007669"/>
    <property type="project" value="TreeGrafter"/>
</dbReference>
<dbReference type="PANTHER" id="PTHR23429:SF0">
    <property type="entry name" value="GLUCOSE-6-PHOSPHATE 1-DEHYDROGENASE"/>
    <property type="match status" value="1"/>
</dbReference>
<comment type="caution">
    <text evidence="8">The sequence shown here is derived from an EMBL/GenBank/DDBJ whole genome shotgun (WGS) entry which is preliminary data.</text>
</comment>
<protein>
    <recommendedName>
        <fullName evidence="10">Glucose-6-phosphate dehydrogenase NAD-binding domain-containing protein</fullName>
    </recommendedName>
</protein>